<reference evidence="2 3" key="1">
    <citation type="submission" date="2018-06" db="EMBL/GenBank/DDBJ databases">
        <title>Sphaerisporangium craniellae sp. nov., isolated from a marine sponge in the South China Sea.</title>
        <authorList>
            <person name="Li L."/>
        </authorList>
    </citation>
    <scope>NUCLEOTIDE SEQUENCE [LARGE SCALE GENOMIC DNA]</scope>
    <source>
        <strain evidence="2 3">CCTCC AA 208026</strain>
    </source>
</reference>
<comment type="caution">
    <text evidence="2">The sequence shown here is derived from an EMBL/GenBank/DDBJ whole genome shotgun (WGS) entry which is preliminary data.</text>
</comment>
<organism evidence="2 3">
    <name type="scientific">Sphaerisporangium album</name>
    <dbReference type="NCBI Taxonomy" id="509200"/>
    <lineage>
        <taxon>Bacteria</taxon>
        <taxon>Bacillati</taxon>
        <taxon>Actinomycetota</taxon>
        <taxon>Actinomycetes</taxon>
        <taxon>Streptosporangiales</taxon>
        <taxon>Streptosporangiaceae</taxon>
        <taxon>Sphaerisporangium</taxon>
    </lineage>
</organism>
<accession>A0A367FMT6</accession>
<dbReference type="Proteomes" id="UP000253094">
    <property type="component" value="Unassembled WGS sequence"/>
</dbReference>
<feature type="transmembrane region" description="Helical" evidence="1">
    <location>
        <begin position="27"/>
        <end position="46"/>
    </location>
</feature>
<proteinExistence type="predicted"/>
<keyword evidence="1" id="KW-0472">Membrane</keyword>
<keyword evidence="1" id="KW-0812">Transmembrane</keyword>
<dbReference type="EMBL" id="QOIL01000004">
    <property type="protein sequence ID" value="RCG31581.1"/>
    <property type="molecule type" value="Genomic_DNA"/>
</dbReference>
<keyword evidence="3" id="KW-1185">Reference proteome</keyword>
<evidence type="ECO:0000313" key="3">
    <source>
        <dbReference type="Proteomes" id="UP000253094"/>
    </source>
</evidence>
<evidence type="ECO:0000313" key="2">
    <source>
        <dbReference type="EMBL" id="RCG31581.1"/>
    </source>
</evidence>
<dbReference type="OrthoDB" id="3494634at2"/>
<keyword evidence="1" id="KW-1133">Transmembrane helix</keyword>
<dbReference type="RefSeq" id="WP_114028151.1">
    <property type="nucleotide sequence ID" value="NZ_QOIL01000004.1"/>
</dbReference>
<sequence>MSRNEPLVMAEDAAPYEARRGRGRTKLIVLLASLVAVVAVASAFAVSSRPAFLDADTTTVAAEKAVATVDGVEVQFLPEYVGKAEAVTAKAGDLRGKGLRWRDKEGSRTVQVSVFHPRKVNNSNDILALNLMKAPVEPKKDGDPVVSQDGTDMLWMPKKGVLVRVTVSELAADDLEAIAKGVRVK</sequence>
<dbReference type="AlphaFoldDB" id="A0A367FMT6"/>
<evidence type="ECO:0000256" key="1">
    <source>
        <dbReference type="SAM" id="Phobius"/>
    </source>
</evidence>
<protein>
    <recommendedName>
        <fullName evidence="4">DUF4245 domain-containing protein</fullName>
    </recommendedName>
</protein>
<gene>
    <name evidence="2" type="ORF">DQ384_08385</name>
</gene>
<name>A0A367FMT6_9ACTN</name>
<evidence type="ECO:0008006" key="4">
    <source>
        <dbReference type="Google" id="ProtNLM"/>
    </source>
</evidence>